<protein>
    <submittedName>
        <fullName evidence="1">Uncharacterized protein</fullName>
    </submittedName>
</protein>
<organism evidence="1">
    <name type="scientific">Rhizophora mucronata</name>
    <name type="common">Asiatic mangrove</name>
    <dbReference type="NCBI Taxonomy" id="61149"/>
    <lineage>
        <taxon>Eukaryota</taxon>
        <taxon>Viridiplantae</taxon>
        <taxon>Streptophyta</taxon>
        <taxon>Embryophyta</taxon>
        <taxon>Tracheophyta</taxon>
        <taxon>Spermatophyta</taxon>
        <taxon>Magnoliopsida</taxon>
        <taxon>eudicotyledons</taxon>
        <taxon>Gunneridae</taxon>
        <taxon>Pentapetalae</taxon>
        <taxon>rosids</taxon>
        <taxon>fabids</taxon>
        <taxon>Malpighiales</taxon>
        <taxon>Rhizophoraceae</taxon>
        <taxon>Rhizophora</taxon>
    </lineage>
</organism>
<accession>A0A2P2PX75</accession>
<proteinExistence type="predicted"/>
<reference evidence="1" key="1">
    <citation type="submission" date="2018-02" db="EMBL/GenBank/DDBJ databases">
        <title>Rhizophora mucronata_Transcriptome.</title>
        <authorList>
            <person name="Meera S.P."/>
            <person name="Sreeshan A."/>
            <person name="Augustine A."/>
        </authorList>
    </citation>
    <scope>NUCLEOTIDE SEQUENCE</scope>
    <source>
        <tissue evidence="1">Leaf</tissue>
    </source>
</reference>
<dbReference type="EMBL" id="GGEC01078868">
    <property type="protein sequence ID" value="MBX59352.1"/>
    <property type="molecule type" value="Transcribed_RNA"/>
</dbReference>
<sequence>MQPMKHQKSWKQASNVLHIYKSAHPAMYAAQKQK</sequence>
<name>A0A2P2PX75_RHIMU</name>
<dbReference type="AlphaFoldDB" id="A0A2P2PX75"/>
<evidence type="ECO:0000313" key="1">
    <source>
        <dbReference type="EMBL" id="MBX59352.1"/>
    </source>
</evidence>